<accession>A0A399DUF2</accession>
<reference evidence="2 3" key="1">
    <citation type="submission" date="2018-08" db="EMBL/GenBank/DDBJ databases">
        <title>Meiothermus cateniformans JCM 15151 genome sequencing project.</title>
        <authorList>
            <person name="Da Costa M.S."/>
            <person name="Albuquerque L."/>
            <person name="Raposo P."/>
            <person name="Froufe H.J.C."/>
            <person name="Barroso C.S."/>
            <person name="Egas C."/>
        </authorList>
    </citation>
    <scope>NUCLEOTIDE SEQUENCE [LARGE SCALE GENOMIC DNA]</scope>
    <source>
        <strain evidence="2 3">JCM 15151</strain>
    </source>
</reference>
<gene>
    <name evidence="2" type="ORF">Mcate_02419</name>
</gene>
<dbReference type="Proteomes" id="UP000266089">
    <property type="component" value="Unassembled WGS sequence"/>
</dbReference>
<comment type="caution">
    <text evidence="2">The sequence shown here is derived from an EMBL/GenBank/DDBJ whole genome shotgun (WGS) entry which is preliminary data.</text>
</comment>
<evidence type="ECO:0000313" key="3">
    <source>
        <dbReference type="Proteomes" id="UP000266089"/>
    </source>
</evidence>
<keyword evidence="1" id="KW-0472">Membrane</keyword>
<dbReference type="RefSeq" id="WP_027888170.1">
    <property type="nucleotide sequence ID" value="NZ_JBHSXZ010000013.1"/>
</dbReference>
<keyword evidence="1" id="KW-1133">Transmembrane helix</keyword>
<feature type="transmembrane region" description="Helical" evidence="1">
    <location>
        <begin position="31"/>
        <end position="57"/>
    </location>
</feature>
<organism evidence="2 3">
    <name type="scientific">Meiothermus taiwanensis</name>
    <dbReference type="NCBI Taxonomy" id="172827"/>
    <lineage>
        <taxon>Bacteria</taxon>
        <taxon>Thermotogati</taxon>
        <taxon>Deinococcota</taxon>
        <taxon>Deinococci</taxon>
        <taxon>Thermales</taxon>
        <taxon>Thermaceae</taxon>
        <taxon>Meiothermus</taxon>
    </lineage>
</organism>
<evidence type="ECO:0000313" key="2">
    <source>
        <dbReference type="EMBL" id="RIH75063.1"/>
    </source>
</evidence>
<protein>
    <submittedName>
        <fullName evidence="2">Uncharacterized protein</fullName>
    </submittedName>
</protein>
<feature type="transmembrane region" description="Helical" evidence="1">
    <location>
        <begin position="69"/>
        <end position="89"/>
    </location>
</feature>
<dbReference type="AlphaFoldDB" id="A0A399DUF2"/>
<name>A0A399DUF2_9DEIN</name>
<evidence type="ECO:0000256" key="1">
    <source>
        <dbReference type="SAM" id="Phobius"/>
    </source>
</evidence>
<dbReference type="OrthoDB" id="27559at2"/>
<dbReference type="EMBL" id="QWKX01000081">
    <property type="protein sequence ID" value="RIH75063.1"/>
    <property type="molecule type" value="Genomic_DNA"/>
</dbReference>
<sequence length="91" mass="10042">MQGRRWLIYAALLLWLPLVMAGGSWLLVRSVAAPVFIAYLSLFCLVGSLGLFWVGVVQLLRRRLRVADLLWLGLYGVGAGLYAALIALLRA</sequence>
<keyword evidence="1" id="KW-0812">Transmembrane</keyword>
<proteinExistence type="predicted"/>